<dbReference type="Proteomes" id="UP000241394">
    <property type="component" value="Chromosome LG5"/>
</dbReference>
<proteinExistence type="inferred from homology"/>
<dbReference type="Gramene" id="PSS29948">
    <property type="protein sequence ID" value="PSS29948"/>
    <property type="gene ID" value="CEY00_Acc05262"/>
</dbReference>
<comment type="subcellular location">
    <subcellularLocation>
        <location evidence="1">Membrane</location>
        <topology evidence="1">Single-pass membrane protein</topology>
    </subcellularLocation>
</comment>
<feature type="compositionally biased region" description="Polar residues" evidence="7">
    <location>
        <begin position="61"/>
        <end position="70"/>
    </location>
</feature>
<evidence type="ECO:0000256" key="6">
    <source>
        <dbReference type="ARBA" id="ARBA00023136"/>
    </source>
</evidence>
<dbReference type="AlphaFoldDB" id="A0A2R6RIW7"/>
<organism evidence="11 12">
    <name type="scientific">Actinidia chinensis var. chinensis</name>
    <name type="common">Chinese soft-hair kiwi</name>
    <dbReference type="NCBI Taxonomy" id="1590841"/>
    <lineage>
        <taxon>Eukaryota</taxon>
        <taxon>Viridiplantae</taxon>
        <taxon>Streptophyta</taxon>
        <taxon>Embryophyta</taxon>
        <taxon>Tracheophyta</taxon>
        <taxon>Spermatophyta</taxon>
        <taxon>Magnoliopsida</taxon>
        <taxon>eudicotyledons</taxon>
        <taxon>Gunneridae</taxon>
        <taxon>Pentapetalae</taxon>
        <taxon>asterids</taxon>
        <taxon>Ericales</taxon>
        <taxon>Actinidiaceae</taxon>
        <taxon>Actinidia</taxon>
    </lineage>
</organism>
<dbReference type="OrthoDB" id="2016263at2759"/>
<evidence type="ECO:0000256" key="2">
    <source>
        <dbReference type="ARBA" id="ARBA00007727"/>
    </source>
</evidence>
<dbReference type="EMBL" id="NKQK01000005">
    <property type="protein sequence ID" value="PSS29948.1"/>
    <property type="molecule type" value="Genomic_DNA"/>
</dbReference>
<feature type="compositionally biased region" description="Basic and acidic residues" evidence="7">
    <location>
        <begin position="50"/>
        <end position="59"/>
    </location>
</feature>
<keyword evidence="4" id="KW-0735">Signal-anchor</keyword>
<dbReference type="InterPro" id="IPR029962">
    <property type="entry name" value="TBL"/>
</dbReference>
<feature type="domain" description="Trichome birefringence-like C-terminal" evidence="9">
    <location>
        <begin position="143"/>
        <end position="429"/>
    </location>
</feature>
<accession>A0A2R6RIW7</accession>
<evidence type="ECO:0000256" key="8">
    <source>
        <dbReference type="SAM" id="Phobius"/>
    </source>
</evidence>
<feature type="domain" description="Trichome birefringence-like N-terminal" evidence="10">
    <location>
        <begin position="89"/>
        <end position="142"/>
    </location>
</feature>
<name>A0A2R6RIW7_ACTCC</name>
<evidence type="ECO:0000313" key="12">
    <source>
        <dbReference type="Proteomes" id="UP000241394"/>
    </source>
</evidence>
<keyword evidence="3 8" id="KW-0812">Transmembrane</keyword>
<dbReference type="PANTHER" id="PTHR32285:SF11">
    <property type="entry name" value="PROTEIN TRICHOME BIREFRINGENCE-LIKE 34"/>
    <property type="match status" value="1"/>
</dbReference>
<dbReference type="OMA" id="CAFIFRE"/>
<feature type="compositionally biased region" description="Basic and acidic residues" evidence="7">
    <location>
        <begin position="71"/>
        <end position="82"/>
    </location>
</feature>
<keyword evidence="5 8" id="KW-1133">Transmembrane helix</keyword>
<evidence type="ECO:0000256" key="7">
    <source>
        <dbReference type="SAM" id="MobiDB-lite"/>
    </source>
</evidence>
<keyword evidence="12" id="KW-1185">Reference proteome</keyword>
<keyword evidence="6 8" id="KW-0472">Membrane</keyword>
<feature type="region of interest" description="Disordered" evidence="7">
    <location>
        <begin position="50"/>
        <end position="84"/>
    </location>
</feature>
<evidence type="ECO:0000259" key="9">
    <source>
        <dbReference type="Pfam" id="PF13839"/>
    </source>
</evidence>
<dbReference type="InParanoid" id="A0A2R6RIW7"/>
<dbReference type="PANTHER" id="PTHR32285">
    <property type="entry name" value="PROTEIN TRICHOME BIREFRINGENCE-LIKE 9-RELATED"/>
    <property type="match status" value="1"/>
</dbReference>
<dbReference type="Pfam" id="PF14416">
    <property type="entry name" value="PMR5N"/>
    <property type="match status" value="1"/>
</dbReference>
<feature type="transmembrane region" description="Helical" evidence="8">
    <location>
        <begin position="20"/>
        <end position="39"/>
    </location>
</feature>
<evidence type="ECO:0000313" key="11">
    <source>
        <dbReference type="EMBL" id="PSS29948.1"/>
    </source>
</evidence>
<dbReference type="InterPro" id="IPR026057">
    <property type="entry name" value="TBL_C"/>
</dbReference>
<dbReference type="FunCoup" id="A0A2R6RIW7">
    <property type="interactions" value="101"/>
</dbReference>
<dbReference type="GO" id="GO:0016413">
    <property type="term" value="F:O-acetyltransferase activity"/>
    <property type="evidence" value="ECO:0007669"/>
    <property type="project" value="InterPro"/>
</dbReference>
<comment type="caution">
    <text evidence="11">The sequence shown here is derived from an EMBL/GenBank/DDBJ whole genome shotgun (WGS) entry which is preliminary data.</text>
</comment>
<dbReference type="Pfam" id="PF13839">
    <property type="entry name" value="PC-Esterase"/>
    <property type="match status" value="1"/>
</dbReference>
<dbReference type="GO" id="GO:0005794">
    <property type="term" value="C:Golgi apparatus"/>
    <property type="evidence" value="ECO:0007669"/>
    <property type="project" value="TreeGrafter"/>
</dbReference>
<evidence type="ECO:0000256" key="1">
    <source>
        <dbReference type="ARBA" id="ARBA00004167"/>
    </source>
</evidence>
<evidence type="ECO:0000256" key="3">
    <source>
        <dbReference type="ARBA" id="ARBA00022692"/>
    </source>
</evidence>
<reference evidence="12" key="2">
    <citation type="journal article" date="2018" name="BMC Genomics">
        <title>A manually annotated Actinidia chinensis var. chinensis (kiwifruit) genome highlights the challenges associated with draft genomes and gene prediction in plants.</title>
        <authorList>
            <person name="Pilkington S.M."/>
            <person name="Crowhurst R."/>
            <person name="Hilario E."/>
            <person name="Nardozza S."/>
            <person name="Fraser L."/>
            <person name="Peng Y."/>
            <person name="Gunaseelan K."/>
            <person name="Simpson R."/>
            <person name="Tahir J."/>
            <person name="Deroles S.C."/>
            <person name="Templeton K."/>
            <person name="Luo Z."/>
            <person name="Davy M."/>
            <person name="Cheng C."/>
            <person name="McNeilage M."/>
            <person name="Scaglione D."/>
            <person name="Liu Y."/>
            <person name="Zhang Q."/>
            <person name="Datson P."/>
            <person name="De Silva N."/>
            <person name="Gardiner S.E."/>
            <person name="Bassett H."/>
            <person name="Chagne D."/>
            <person name="McCallum J."/>
            <person name="Dzierzon H."/>
            <person name="Deng C."/>
            <person name="Wang Y.Y."/>
            <person name="Barron L."/>
            <person name="Manako K."/>
            <person name="Bowen J."/>
            <person name="Foster T.M."/>
            <person name="Erridge Z.A."/>
            <person name="Tiffin H."/>
            <person name="Waite C.N."/>
            <person name="Davies K.M."/>
            <person name="Grierson E.P."/>
            <person name="Laing W.A."/>
            <person name="Kirk R."/>
            <person name="Chen X."/>
            <person name="Wood M."/>
            <person name="Montefiori M."/>
            <person name="Brummell D.A."/>
            <person name="Schwinn K.E."/>
            <person name="Catanach A."/>
            <person name="Fullerton C."/>
            <person name="Li D."/>
            <person name="Meiyalaghan S."/>
            <person name="Nieuwenhuizen N."/>
            <person name="Read N."/>
            <person name="Prakash R."/>
            <person name="Hunter D."/>
            <person name="Zhang H."/>
            <person name="McKenzie M."/>
            <person name="Knabel M."/>
            <person name="Harris A."/>
            <person name="Allan A.C."/>
            <person name="Gleave A."/>
            <person name="Chen A."/>
            <person name="Janssen B.J."/>
            <person name="Plunkett B."/>
            <person name="Ampomah-Dwamena C."/>
            <person name="Voogd C."/>
            <person name="Leif D."/>
            <person name="Lafferty D."/>
            <person name="Souleyre E.J.F."/>
            <person name="Varkonyi-Gasic E."/>
            <person name="Gambi F."/>
            <person name="Hanley J."/>
            <person name="Yao J.L."/>
            <person name="Cheung J."/>
            <person name="David K.M."/>
            <person name="Warren B."/>
            <person name="Marsh K."/>
            <person name="Snowden K.C."/>
            <person name="Lin-Wang K."/>
            <person name="Brian L."/>
            <person name="Martinez-Sanchez M."/>
            <person name="Wang M."/>
            <person name="Ileperuma N."/>
            <person name="Macnee N."/>
            <person name="Campin R."/>
            <person name="McAtee P."/>
            <person name="Drummond R.S.M."/>
            <person name="Espley R.V."/>
            <person name="Ireland H.S."/>
            <person name="Wu R."/>
            <person name="Atkinson R.G."/>
            <person name="Karunairetnam S."/>
            <person name="Bulley S."/>
            <person name="Chunkath S."/>
            <person name="Hanley Z."/>
            <person name="Storey R."/>
            <person name="Thrimawithana A.H."/>
            <person name="Thomson S."/>
            <person name="David C."/>
            <person name="Testolin R."/>
            <person name="Huang H."/>
            <person name="Hellens R.P."/>
            <person name="Schaffer R.J."/>
        </authorList>
    </citation>
    <scope>NUCLEOTIDE SEQUENCE [LARGE SCALE GENOMIC DNA]</scope>
    <source>
        <strain evidence="12">cv. Red5</strain>
    </source>
</reference>
<evidence type="ECO:0000259" key="10">
    <source>
        <dbReference type="Pfam" id="PF14416"/>
    </source>
</evidence>
<gene>
    <name evidence="11" type="ORF">CEY00_Acc05262</name>
</gene>
<reference evidence="11 12" key="1">
    <citation type="submission" date="2017-07" db="EMBL/GenBank/DDBJ databases">
        <title>An improved, manually edited Actinidia chinensis var. chinensis (kiwifruit) genome highlights the challenges associated with draft genomes and gene prediction in plants.</title>
        <authorList>
            <person name="Pilkington S."/>
            <person name="Crowhurst R."/>
            <person name="Hilario E."/>
            <person name="Nardozza S."/>
            <person name="Fraser L."/>
            <person name="Peng Y."/>
            <person name="Gunaseelan K."/>
            <person name="Simpson R."/>
            <person name="Tahir J."/>
            <person name="Deroles S."/>
            <person name="Templeton K."/>
            <person name="Luo Z."/>
            <person name="Davy M."/>
            <person name="Cheng C."/>
            <person name="Mcneilage M."/>
            <person name="Scaglione D."/>
            <person name="Liu Y."/>
            <person name="Zhang Q."/>
            <person name="Datson P."/>
            <person name="De Silva N."/>
            <person name="Gardiner S."/>
            <person name="Bassett H."/>
            <person name="Chagne D."/>
            <person name="Mccallum J."/>
            <person name="Dzierzon H."/>
            <person name="Deng C."/>
            <person name="Wang Y.-Y."/>
            <person name="Barron N."/>
            <person name="Manako K."/>
            <person name="Bowen J."/>
            <person name="Foster T."/>
            <person name="Erridge Z."/>
            <person name="Tiffin H."/>
            <person name="Waite C."/>
            <person name="Davies K."/>
            <person name="Grierson E."/>
            <person name="Laing W."/>
            <person name="Kirk R."/>
            <person name="Chen X."/>
            <person name="Wood M."/>
            <person name="Montefiori M."/>
            <person name="Brummell D."/>
            <person name="Schwinn K."/>
            <person name="Catanach A."/>
            <person name="Fullerton C."/>
            <person name="Li D."/>
            <person name="Meiyalaghan S."/>
            <person name="Nieuwenhuizen N."/>
            <person name="Read N."/>
            <person name="Prakash R."/>
            <person name="Hunter D."/>
            <person name="Zhang H."/>
            <person name="Mckenzie M."/>
            <person name="Knabel M."/>
            <person name="Harris A."/>
            <person name="Allan A."/>
            <person name="Chen A."/>
            <person name="Janssen B."/>
            <person name="Plunkett B."/>
            <person name="Dwamena C."/>
            <person name="Voogd C."/>
            <person name="Leif D."/>
            <person name="Lafferty D."/>
            <person name="Souleyre E."/>
            <person name="Varkonyi-Gasic E."/>
            <person name="Gambi F."/>
            <person name="Hanley J."/>
            <person name="Yao J.-L."/>
            <person name="Cheung J."/>
            <person name="David K."/>
            <person name="Warren B."/>
            <person name="Marsh K."/>
            <person name="Snowden K."/>
            <person name="Lin-Wang K."/>
            <person name="Brian L."/>
            <person name="Martinez-Sanchez M."/>
            <person name="Wang M."/>
            <person name="Ileperuma N."/>
            <person name="Macnee N."/>
            <person name="Campin R."/>
            <person name="Mcatee P."/>
            <person name="Drummond R."/>
            <person name="Espley R."/>
            <person name="Ireland H."/>
            <person name="Wu R."/>
            <person name="Atkinson R."/>
            <person name="Karunairetnam S."/>
            <person name="Bulley S."/>
            <person name="Chunkath S."/>
            <person name="Hanley Z."/>
            <person name="Storey R."/>
            <person name="Thrimawithana A."/>
            <person name="Thomson S."/>
            <person name="David C."/>
            <person name="Testolin R."/>
        </authorList>
    </citation>
    <scope>NUCLEOTIDE SEQUENCE [LARGE SCALE GENOMIC DNA]</scope>
    <source>
        <strain evidence="12">cv. Red5</strain>
        <tissue evidence="11">Young leaf</tissue>
    </source>
</reference>
<comment type="similarity">
    <text evidence="2">Belongs to the PC-esterase family. TBL subfamily.</text>
</comment>
<dbReference type="InterPro" id="IPR025846">
    <property type="entry name" value="TBL_N"/>
</dbReference>
<protein>
    <submittedName>
        <fullName evidence="11">Protein trichome birefringence-like</fullName>
    </submittedName>
</protein>
<sequence length="434" mass="50665">MSGKNTQVVPKTRGLMNCSFHSLVAALLIAVFMVSGFYITREKNLLVEDHPERNKDADKSANYQMANENRTAPDGHREEEKSGSGLFSGCDLFSGKWVFDNKSFPMYKEQDCSFIDDGIACEKFGRKDLKYQHWRWQPHDCDLPRFNATAMLERLRGKRLVFVGDSLNRNQWVSMVCLVQSQIPPALKSMHINGSLMTFKANEYNASIDFYWAPLLVESNSDDLFHHRIPNRIIRAQAIEKHARHWTDADILVFNSYLWWRRPTLKVLWGSFESHDGIYKDVGMLRSYEMVLRTWSDWLDIHIDRVKTKLFFTSMSPTHNRADGWGMPASQKCNNETEPISKEWYWGIDSDPRMMRLVEASIDELKTKGLKVQILNITQLSEYRKDAHPSIHRMQWGSKEELANPMRYADCTHWCLPGVPDVWNTLLYTYIFHY</sequence>
<evidence type="ECO:0000256" key="4">
    <source>
        <dbReference type="ARBA" id="ARBA00022968"/>
    </source>
</evidence>
<dbReference type="GO" id="GO:0016020">
    <property type="term" value="C:membrane"/>
    <property type="evidence" value="ECO:0007669"/>
    <property type="project" value="UniProtKB-SubCell"/>
</dbReference>
<evidence type="ECO:0000256" key="5">
    <source>
        <dbReference type="ARBA" id="ARBA00022989"/>
    </source>
</evidence>